<evidence type="ECO:0000259" key="15">
    <source>
        <dbReference type="PROSITE" id="PS50109"/>
    </source>
</evidence>
<keyword evidence="8" id="KW-0547">Nucleotide-binding</keyword>
<evidence type="ECO:0000256" key="13">
    <source>
        <dbReference type="ARBA" id="ARBA00023136"/>
    </source>
</evidence>
<keyword evidence="12" id="KW-0902">Two-component regulatory system</keyword>
<dbReference type="Proteomes" id="UP000609346">
    <property type="component" value="Unassembled WGS sequence"/>
</dbReference>
<feature type="domain" description="Histidine kinase" evidence="15">
    <location>
        <begin position="194"/>
        <end position="408"/>
    </location>
</feature>
<dbReference type="InterPro" id="IPR004358">
    <property type="entry name" value="Sig_transdc_His_kin-like_C"/>
</dbReference>
<evidence type="ECO:0000256" key="1">
    <source>
        <dbReference type="ARBA" id="ARBA00000085"/>
    </source>
</evidence>
<dbReference type="Pfam" id="PF00512">
    <property type="entry name" value="HisKA"/>
    <property type="match status" value="1"/>
</dbReference>
<gene>
    <name evidence="17" type="ORF">H8B09_16700</name>
</gene>
<evidence type="ECO:0000256" key="7">
    <source>
        <dbReference type="ARBA" id="ARBA00022692"/>
    </source>
</evidence>
<dbReference type="InterPro" id="IPR036097">
    <property type="entry name" value="HisK_dim/P_sf"/>
</dbReference>
<dbReference type="CDD" id="cd00075">
    <property type="entry name" value="HATPase"/>
    <property type="match status" value="1"/>
</dbReference>
<dbReference type="InterPro" id="IPR036890">
    <property type="entry name" value="HATPase_C_sf"/>
</dbReference>
<evidence type="ECO:0000256" key="10">
    <source>
        <dbReference type="ARBA" id="ARBA00022840"/>
    </source>
</evidence>
<dbReference type="Pfam" id="PF00672">
    <property type="entry name" value="HAMP"/>
    <property type="match status" value="2"/>
</dbReference>
<dbReference type="EMBL" id="JACXZA010000004">
    <property type="protein sequence ID" value="MBD3920403.1"/>
    <property type="molecule type" value="Genomic_DNA"/>
</dbReference>
<comment type="subcellular location">
    <subcellularLocation>
        <location evidence="2">Cell membrane</location>
        <topology evidence="2">Multi-pass membrane protein</topology>
    </subcellularLocation>
</comment>
<dbReference type="PANTHER" id="PTHR45528">
    <property type="entry name" value="SENSOR HISTIDINE KINASE CPXA"/>
    <property type="match status" value="1"/>
</dbReference>
<keyword evidence="10" id="KW-0067">ATP-binding</keyword>
<evidence type="ECO:0000256" key="2">
    <source>
        <dbReference type="ARBA" id="ARBA00004651"/>
    </source>
</evidence>
<dbReference type="PANTHER" id="PTHR45528:SF1">
    <property type="entry name" value="SENSOR HISTIDINE KINASE CPXA"/>
    <property type="match status" value="1"/>
</dbReference>
<evidence type="ECO:0000256" key="14">
    <source>
        <dbReference type="SAM" id="Phobius"/>
    </source>
</evidence>
<dbReference type="SMART" id="SM00304">
    <property type="entry name" value="HAMP"/>
    <property type="match status" value="2"/>
</dbReference>
<dbReference type="InterPro" id="IPR050398">
    <property type="entry name" value="HssS/ArlS-like"/>
</dbReference>
<keyword evidence="6" id="KW-0808">Transferase</keyword>
<evidence type="ECO:0000259" key="16">
    <source>
        <dbReference type="PROSITE" id="PS50885"/>
    </source>
</evidence>
<dbReference type="InterPro" id="IPR005467">
    <property type="entry name" value="His_kinase_dom"/>
</dbReference>
<keyword evidence="7 14" id="KW-0812">Transmembrane</keyword>
<evidence type="ECO:0000313" key="17">
    <source>
        <dbReference type="EMBL" id="MBD3920403.1"/>
    </source>
</evidence>
<dbReference type="InterPro" id="IPR003594">
    <property type="entry name" value="HATPase_dom"/>
</dbReference>
<dbReference type="RefSeq" id="WP_191204703.1">
    <property type="nucleotide sequence ID" value="NZ_JACXZA010000004.1"/>
</dbReference>
<dbReference type="Gene3D" id="3.30.565.10">
    <property type="entry name" value="Histidine kinase-like ATPase, C-terminal domain"/>
    <property type="match status" value="1"/>
</dbReference>
<reference evidence="17 18" key="1">
    <citation type="submission" date="2020-09" db="EMBL/GenBank/DDBJ databases">
        <title>Paenibacillus sp. strain PR3 16S rRNA gene Genome sequencing and assembly.</title>
        <authorList>
            <person name="Kim J."/>
        </authorList>
    </citation>
    <scope>NUCLEOTIDE SEQUENCE [LARGE SCALE GENOMIC DNA]</scope>
    <source>
        <strain evidence="17 18">PR3</strain>
    </source>
</reference>
<dbReference type="SUPFAM" id="SSF47384">
    <property type="entry name" value="Homodimeric domain of signal transducing histidine kinase"/>
    <property type="match status" value="1"/>
</dbReference>
<evidence type="ECO:0000313" key="18">
    <source>
        <dbReference type="Proteomes" id="UP000609346"/>
    </source>
</evidence>
<feature type="domain" description="HAMP" evidence="16">
    <location>
        <begin position="126"/>
        <end position="179"/>
    </location>
</feature>
<dbReference type="SUPFAM" id="SSF158472">
    <property type="entry name" value="HAMP domain-like"/>
    <property type="match status" value="1"/>
</dbReference>
<name>A0ABR8MWY5_9BACL</name>
<keyword evidence="5" id="KW-0597">Phosphoprotein</keyword>
<evidence type="ECO:0000256" key="6">
    <source>
        <dbReference type="ARBA" id="ARBA00022679"/>
    </source>
</evidence>
<protein>
    <recommendedName>
        <fullName evidence="3">histidine kinase</fullName>
        <ecNumber evidence="3">2.7.13.3</ecNumber>
    </recommendedName>
</protein>
<dbReference type="InterPro" id="IPR003660">
    <property type="entry name" value="HAMP_dom"/>
</dbReference>
<dbReference type="PRINTS" id="PR00344">
    <property type="entry name" value="BCTRLSENSOR"/>
</dbReference>
<dbReference type="SMART" id="SM00387">
    <property type="entry name" value="HATPase_c"/>
    <property type="match status" value="1"/>
</dbReference>
<dbReference type="Gene3D" id="1.10.287.130">
    <property type="match status" value="1"/>
</dbReference>
<feature type="transmembrane region" description="Helical" evidence="14">
    <location>
        <begin position="16"/>
        <end position="38"/>
    </location>
</feature>
<feature type="transmembrane region" description="Helical" evidence="14">
    <location>
        <begin position="58"/>
        <end position="79"/>
    </location>
</feature>
<dbReference type="SUPFAM" id="SSF55874">
    <property type="entry name" value="ATPase domain of HSP90 chaperone/DNA topoisomerase II/histidine kinase"/>
    <property type="match status" value="1"/>
</dbReference>
<evidence type="ECO:0000256" key="4">
    <source>
        <dbReference type="ARBA" id="ARBA00022475"/>
    </source>
</evidence>
<sequence length="413" mass="46511">MNPLTYKWLKSVRWKFFGATLGSILLTTLILYGCYLLAQYLIQIKLLSSPLKIIVNRIGSAPVLVIIGISSLCLFYNFFSRNTIRRLEELDKALLNLENGNFNVETLTPSQDEIGQAAASLDRLAGQLKQYSNRIAEGVNEVASGRLDYRFDSDQSYGELTRITESINRMAEQLDRSMQDERLAEKTKNDLITGVSHDLRTPLTSILGFLEVIEQDRYRDEVELRHYSNIAYVKARALKRLIDDLFEYTRIGSGMPLAIEELDLTGLLQQLVEEFVPLLDQASMSYRLDAPDDPLLIEADGGLLVRAFENLLTNAIRYGSSGKYLDIEIEQEGEAAIVRVMNYGEPIPPSDLPFIFDRFYRGDRSRSSGGTGLGLAIVKSIAEVHEGKVSVRSGRIRTVFEITLPIRQPSANR</sequence>
<comment type="caution">
    <text evidence="17">The sequence shown here is derived from an EMBL/GenBank/DDBJ whole genome shotgun (WGS) entry which is preliminary data.</text>
</comment>
<dbReference type="Pfam" id="PF02518">
    <property type="entry name" value="HATPase_c"/>
    <property type="match status" value="1"/>
</dbReference>
<dbReference type="PROSITE" id="PS51257">
    <property type="entry name" value="PROKAR_LIPOPROTEIN"/>
    <property type="match status" value="1"/>
</dbReference>
<dbReference type="PROSITE" id="PS50109">
    <property type="entry name" value="HIS_KIN"/>
    <property type="match status" value="1"/>
</dbReference>
<keyword evidence="13 14" id="KW-0472">Membrane</keyword>
<evidence type="ECO:0000256" key="11">
    <source>
        <dbReference type="ARBA" id="ARBA00022989"/>
    </source>
</evidence>
<keyword evidence="11 14" id="KW-1133">Transmembrane helix</keyword>
<comment type="catalytic activity">
    <reaction evidence="1">
        <text>ATP + protein L-histidine = ADP + protein N-phospho-L-histidine.</text>
        <dbReference type="EC" id="2.7.13.3"/>
    </reaction>
</comment>
<dbReference type="PROSITE" id="PS50885">
    <property type="entry name" value="HAMP"/>
    <property type="match status" value="1"/>
</dbReference>
<evidence type="ECO:0000256" key="5">
    <source>
        <dbReference type="ARBA" id="ARBA00022553"/>
    </source>
</evidence>
<dbReference type="SMART" id="SM00388">
    <property type="entry name" value="HisKA"/>
    <property type="match status" value="1"/>
</dbReference>
<dbReference type="EC" id="2.7.13.3" evidence="3"/>
<evidence type="ECO:0000256" key="3">
    <source>
        <dbReference type="ARBA" id="ARBA00012438"/>
    </source>
</evidence>
<evidence type="ECO:0000256" key="12">
    <source>
        <dbReference type="ARBA" id="ARBA00023012"/>
    </source>
</evidence>
<keyword evidence="4" id="KW-1003">Cell membrane</keyword>
<organism evidence="17 18">
    <name type="scientific">Paenibacillus terricola</name>
    <dbReference type="NCBI Taxonomy" id="2763503"/>
    <lineage>
        <taxon>Bacteria</taxon>
        <taxon>Bacillati</taxon>
        <taxon>Bacillota</taxon>
        <taxon>Bacilli</taxon>
        <taxon>Bacillales</taxon>
        <taxon>Paenibacillaceae</taxon>
        <taxon>Paenibacillus</taxon>
    </lineage>
</organism>
<keyword evidence="18" id="KW-1185">Reference proteome</keyword>
<proteinExistence type="predicted"/>
<accession>A0ABR8MWY5</accession>
<evidence type="ECO:0000256" key="8">
    <source>
        <dbReference type="ARBA" id="ARBA00022741"/>
    </source>
</evidence>
<dbReference type="CDD" id="cd00082">
    <property type="entry name" value="HisKA"/>
    <property type="match status" value="1"/>
</dbReference>
<dbReference type="Gene3D" id="6.10.340.10">
    <property type="match status" value="1"/>
</dbReference>
<keyword evidence="9" id="KW-0418">Kinase</keyword>
<dbReference type="InterPro" id="IPR003661">
    <property type="entry name" value="HisK_dim/P_dom"/>
</dbReference>
<evidence type="ECO:0000256" key="9">
    <source>
        <dbReference type="ARBA" id="ARBA00022777"/>
    </source>
</evidence>
<dbReference type="CDD" id="cd06225">
    <property type="entry name" value="HAMP"/>
    <property type="match status" value="2"/>
</dbReference>